<dbReference type="EC" id="5.6.1.7" evidence="6"/>
<keyword evidence="6" id="KW-0963">Cytoplasm</keyword>
<dbReference type="InterPro" id="IPR027413">
    <property type="entry name" value="GROEL-like_equatorial_sf"/>
</dbReference>
<feature type="binding site" evidence="6">
    <location>
        <begin position="29"/>
        <end position="32"/>
    </location>
    <ligand>
        <name>ATP</name>
        <dbReference type="ChEBI" id="CHEBI:30616"/>
    </ligand>
</feature>
<reference evidence="9 10" key="1">
    <citation type="journal article" date="2016" name="Nat. Commun.">
        <title>Thousands of microbial genomes shed light on interconnected biogeochemical processes in an aquifer system.</title>
        <authorList>
            <person name="Anantharaman K."/>
            <person name="Brown C.T."/>
            <person name="Hug L.A."/>
            <person name="Sharon I."/>
            <person name="Castelle C.J."/>
            <person name="Probst A.J."/>
            <person name="Thomas B.C."/>
            <person name="Singh A."/>
            <person name="Wilkins M.J."/>
            <person name="Karaoz U."/>
            <person name="Brodie E.L."/>
            <person name="Williams K.H."/>
            <person name="Hubbard S.S."/>
            <person name="Banfield J.F."/>
        </authorList>
    </citation>
    <scope>NUCLEOTIDE SEQUENCE [LARGE SCALE GENOMIC DNA]</scope>
</reference>
<feature type="binding site" evidence="6">
    <location>
        <begin position="478"/>
        <end position="480"/>
    </location>
    <ligand>
        <name>ATP</name>
        <dbReference type="ChEBI" id="CHEBI:30616"/>
    </ligand>
</feature>
<dbReference type="NCBIfam" id="NF000592">
    <property type="entry name" value="PRK00013.1"/>
    <property type="match status" value="1"/>
</dbReference>
<dbReference type="GO" id="GO:0016853">
    <property type="term" value="F:isomerase activity"/>
    <property type="evidence" value="ECO:0007669"/>
    <property type="project" value="UniProtKB-KW"/>
</dbReference>
<dbReference type="InterPro" id="IPR002423">
    <property type="entry name" value="Cpn60/GroEL/TCP-1"/>
</dbReference>
<dbReference type="NCBIfam" id="NF009487">
    <property type="entry name" value="PRK12849.1"/>
    <property type="match status" value="1"/>
</dbReference>
<dbReference type="PROSITE" id="PS00296">
    <property type="entry name" value="CHAPERONINS_CPN60"/>
    <property type="match status" value="1"/>
</dbReference>
<dbReference type="PRINTS" id="PR00298">
    <property type="entry name" value="CHAPERONIN60"/>
</dbReference>
<evidence type="ECO:0000256" key="7">
    <source>
        <dbReference type="RuleBase" id="RU000418"/>
    </source>
</evidence>
<dbReference type="GO" id="GO:0005737">
    <property type="term" value="C:cytoplasm"/>
    <property type="evidence" value="ECO:0007669"/>
    <property type="project" value="UniProtKB-SubCell"/>
</dbReference>
<dbReference type="InterPro" id="IPR027410">
    <property type="entry name" value="TCP-1-like_intermed_sf"/>
</dbReference>
<dbReference type="Proteomes" id="UP000178656">
    <property type="component" value="Unassembled WGS sequence"/>
</dbReference>
<proteinExistence type="inferred from homology"/>
<dbReference type="HAMAP" id="MF_00600">
    <property type="entry name" value="CH60"/>
    <property type="match status" value="1"/>
</dbReference>
<dbReference type="SUPFAM" id="SSF48592">
    <property type="entry name" value="GroEL equatorial domain-like"/>
    <property type="match status" value="1"/>
</dbReference>
<comment type="function">
    <text evidence="6 8">Together with its co-chaperonin GroES, plays an essential role in assisting protein folding. The GroEL-GroES system forms a nano-cage that allows encapsulation of the non-native substrate proteins and provides a physical environment optimized to promote and accelerate protein folding.</text>
</comment>
<evidence type="ECO:0000256" key="4">
    <source>
        <dbReference type="ARBA" id="ARBA00023186"/>
    </source>
</evidence>
<dbReference type="EMBL" id="MFGM01000012">
    <property type="protein sequence ID" value="OGF37913.1"/>
    <property type="molecule type" value="Genomic_DNA"/>
</dbReference>
<evidence type="ECO:0000256" key="3">
    <source>
        <dbReference type="ARBA" id="ARBA00022840"/>
    </source>
</evidence>
<dbReference type="CDD" id="cd03344">
    <property type="entry name" value="GroEL"/>
    <property type="match status" value="1"/>
</dbReference>
<feature type="binding site" evidence="6">
    <location>
        <position position="494"/>
    </location>
    <ligand>
        <name>ATP</name>
        <dbReference type="ChEBI" id="CHEBI:30616"/>
    </ligand>
</feature>
<evidence type="ECO:0000256" key="1">
    <source>
        <dbReference type="ARBA" id="ARBA00006607"/>
    </source>
</evidence>
<dbReference type="PANTHER" id="PTHR45633">
    <property type="entry name" value="60 KDA HEAT SHOCK PROTEIN, MITOCHONDRIAL"/>
    <property type="match status" value="1"/>
</dbReference>
<dbReference type="Gene3D" id="1.10.560.10">
    <property type="entry name" value="GroEL-like equatorial domain"/>
    <property type="match status" value="1"/>
</dbReference>
<accession>A0A1F5TGD7</accession>
<gene>
    <name evidence="6" type="primary">groEL</name>
    <name evidence="6" type="synonym">groL</name>
    <name evidence="9" type="ORF">A2482_01765</name>
</gene>
<dbReference type="SUPFAM" id="SSF54849">
    <property type="entry name" value="GroEL-intermediate domain like"/>
    <property type="match status" value="1"/>
</dbReference>
<keyword evidence="3 6" id="KW-0067">ATP-binding</keyword>
<dbReference type="FunFam" id="3.50.7.10:FF:000001">
    <property type="entry name" value="60 kDa chaperonin"/>
    <property type="match status" value="1"/>
</dbReference>
<dbReference type="GO" id="GO:0051082">
    <property type="term" value="F:unfolded protein binding"/>
    <property type="evidence" value="ECO:0007669"/>
    <property type="project" value="UniProtKB-UniRule"/>
</dbReference>
<dbReference type="GO" id="GO:0005524">
    <property type="term" value="F:ATP binding"/>
    <property type="evidence" value="ECO:0007669"/>
    <property type="project" value="UniProtKB-UniRule"/>
</dbReference>
<protein>
    <recommendedName>
        <fullName evidence="6">Chaperonin GroEL</fullName>
        <ecNumber evidence="6">5.6.1.7</ecNumber>
    </recommendedName>
    <alternativeName>
        <fullName evidence="6">60 kDa chaperonin</fullName>
    </alternativeName>
    <alternativeName>
        <fullName evidence="6">Chaperonin-60</fullName>
        <shortName evidence="6">Cpn60</shortName>
    </alternativeName>
</protein>
<evidence type="ECO:0000313" key="9">
    <source>
        <dbReference type="EMBL" id="OGF37913.1"/>
    </source>
</evidence>
<evidence type="ECO:0000256" key="2">
    <source>
        <dbReference type="ARBA" id="ARBA00022741"/>
    </source>
</evidence>
<comment type="caution">
    <text evidence="6">Lacks conserved residue(s) required for the propagation of feature annotation.</text>
</comment>
<dbReference type="NCBIfam" id="TIGR02348">
    <property type="entry name" value="GroEL"/>
    <property type="match status" value="1"/>
</dbReference>
<dbReference type="NCBIfam" id="NF009489">
    <property type="entry name" value="PRK12851.1"/>
    <property type="match status" value="1"/>
</dbReference>
<organism evidence="9 10">
    <name type="scientific">Candidatus Falkowbacteria bacterium RIFOXYC2_FULL_48_21</name>
    <dbReference type="NCBI Taxonomy" id="1798005"/>
    <lineage>
        <taxon>Bacteria</taxon>
        <taxon>Candidatus Falkowiibacteriota</taxon>
    </lineage>
</organism>
<comment type="subcellular location">
    <subcellularLocation>
        <location evidence="6">Cytoplasm</location>
    </subcellularLocation>
</comment>
<dbReference type="InterPro" id="IPR027409">
    <property type="entry name" value="GroEL-like_apical_dom_sf"/>
</dbReference>
<keyword evidence="4 6" id="KW-0143">Chaperone</keyword>
<evidence type="ECO:0000256" key="5">
    <source>
        <dbReference type="ARBA" id="ARBA00023235"/>
    </source>
</evidence>
<comment type="similarity">
    <text evidence="1 6 7">Belongs to the chaperonin (HSP60) family.</text>
</comment>
<dbReference type="Pfam" id="PF00118">
    <property type="entry name" value="Cpn60_TCP1"/>
    <property type="match status" value="1"/>
</dbReference>
<dbReference type="GO" id="GO:0042026">
    <property type="term" value="P:protein refolding"/>
    <property type="evidence" value="ECO:0007669"/>
    <property type="project" value="UniProtKB-UniRule"/>
</dbReference>
<feature type="binding site" evidence="6">
    <location>
        <position position="415"/>
    </location>
    <ligand>
        <name>ATP</name>
        <dbReference type="ChEBI" id="CHEBI:30616"/>
    </ligand>
</feature>
<dbReference type="InterPro" id="IPR018370">
    <property type="entry name" value="Chaperonin_Cpn60_CS"/>
</dbReference>
<dbReference type="SUPFAM" id="SSF52029">
    <property type="entry name" value="GroEL apical domain-like"/>
    <property type="match status" value="1"/>
</dbReference>
<dbReference type="NCBIfam" id="NF009488">
    <property type="entry name" value="PRK12850.1"/>
    <property type="match status" value="1"/>
</dbReference>
<dbReference type="Gene3D" id="3.50.7.10">
    <property type="entry name" value="GroEL"/>
    <property type="match status" value="1"/>
</dbReference>
<keyword evidence="5 6" id="KW-0413">Isomerase</keyword>
<sequence>MSKQIIFDEQARQSIKRGVDKLANAVKITLGPKGRNVVLDKGYGSPQICNDGVTIAKEIDLSDKVENIGASLVKEVASKTNDVAGDGTTTATLLAQAIIAEGFKNVTAGANPMMIKKGIEKGVNAVVEELKTKISKPVTSQAEITQVASISANDERIGAIIASAMQEVSKDGVITVEESQSFGIEKEVVQGMQFDKGYLSPYMITNAERMEAEYADPYILITDKKISTVHDIVPLLEKLAQVGRKDLVIIAEDVDGEALATLVVNKLRGAFNALAIKAPAFGDRRKEMLEDLACLTGAKVISEEVGLKLENVEIEMLGQAHKVISKKESTTIVEGKGDKARINDRIARIKKELELSTSDFDKDKLKERLAKLAGGVAVIKVGAATETEMKEIKLRIEDAINATKAAVEEGIVPGGGVALFRAKDVLNRLVVDGEQKIGVDILKIALEEPVRQIAKNAGKDGGVVAEEVRKLSGNMGYNVVTDKLEDLVAAGIIDPTKVTRCALQNAASIAAMLLTTECVVTDEPEKDKCNHAPGGHGMPDMGGMM</sequence>
<dbReference type="Gene3D" id="3.30.260.10">
    <property type="entry name" value="TCP-1-like chaperonin intermediate domain"/>
    <property type="match status" value="1"/>
</dbReference>
<dbReference type="GO" id="GO:0140662">
    <property type="term" value="F:ATP-dependent protein folding chaperone"/>
    <property type="evidence" value="ECO:0007669"/>
    <property type="project" value="InterPro"/>
</dbReference>
<evidence type="ECO:0000256" key="6">
    <source>
        <dbReference type="HAMAP-Rule" id="MF_00600"/>
    </source>
</evidence>
<evidence type="ECO:0000313" key="10">
    <source>
        <dbReference type="Proteomes" id="UP000178656"/>
    </source>
</evidence>
<name>A0A1F5TGD7_9BACT</name>
<comment type="caution">
    <text evidence="9">The sequence shown here is derived from an EMBL/GenBank/DDBJ whole genome shotgun (WGS) entry which is preliminary data.</text>
</comment>
<keyword evidence="2 6" id="KW-0547">Nucleotide-binding</keyword>
<dbReference type="InterPro" id="IPR001844">
    <property type="entry name" value="Cpn60/GroEL"/>
</dbReference>
<comment type="subunit">
    <text evidence="6 8">Forms a cylinder of 14 subunits composed of two heptameric rings stacked back-to-back. Interacts with the co-chaperonin GroES.</text>
</comment>
<feature type="binding site" evidence="6">
    <location>
        <begin position="86"/>
        <end position="90"/>
    </location>
    <ligand>
        <name>ATP</name>
        <dbReference type="ChEBI" id="CHEBI:30616"/>
    </ligand>
</feature>
<evidence type="ECO:0000256" key="8">
    <source>
        <dbReference type="RuleBase" id="RU000419"/>
    </source>
</evidence>
<dbReference type="AlphaFoldDB" id="A0A1F5TGD7"/>